<evidence type="ECO:0000313" key="1">
    <source>
        <dbReference type="Proteomes" id="UP000046392"/>
    </source>
</evidence>
<accession>A0A0N5C9G5</accession>
<reference evidence="2" key="1">
    <citation type="submission" date="2017-02" db="UniProtKB">
        <authorList>
            <consortium name="WormBaseParasite"/>
        </authorList>
    </citation>
    <scope>IDENTIFICATION</scope>
</reference>
<dbReference type="AlphaFoldDB" id="A0A0N5C9G5"/>
<dbReference type="Proteomes" id="UP000046392">
    <property type="component" value="Unplaced"/>
</dbReference>
<name>A0A0N5C9G5_STREA</name>
<evidence type="ECO:0000313" key="2">
    <source>
        <dbReference type="WBParaSite" id="SPAL_0001454900.1"/>
    </source>
</evidence>
<protein>
    <submittedName>
        <fullName evidence="2">FBD domain-containing protein</fullName>
    </submittedName>
</protein>
<dbReference type="WBParaSite" id="SPAL_0001454900.1">
    <property type="protein sequence ID" value="SPAL_0001454900.1"/>
    <property type="gene ID" value="SPAL_0001454900"/>
</dbReference>
<proteinExistence type="predicted"/>
<sequence>MSIHEHEDDFLLIEDDGEQVQPQGDNEPAVVNPQVPEEDVAFLDVNALEGEVDLDAILGRYSRTLKSMGATVEAVLLLMEMGEEISGVPYHYADSFEDLTNIHDARLAFIRRRAALLAAVGDNPTVRQKDAIDTKAKSCVSKRLDYQVARTTEEIMSMYQSIAKIEATCVRVCINGSGIITFPSTIVPSSLTSLKIKHVSGKLSGRLPDKLGCLWIDGLVIPSPSSPNSLVGFSSLQTLIVSSCDTLKLLLSPLEKNVPLKVIVSLCKPHKCVCEKHIRATSQLDLPFKIVIVPDRRYNGQAITQNATVQKNLFFHRMGTIYYKNSHWIKTFAACEYPEDIAEIQSERKKMRLTAASESIF</sequence>
<keyword evidence="1" id="KW-1185">Reference proteome</keyword>
<organism evidence="1 2">
    <name type="scientific">Strongyloides papillosus</name>
    <name type="common">Intestinal threadworm</name>
    <dbReference type="NCBI Taxonomy" id="174720"/>
    <lineage>
        <taxon>Eukaryota</taxon>
        <taxon>Metazoa</taxon>
        <taxon>Ecdysozoa</taxon>
        <taxon>Nematoda</taxon>
        <taxon>Chromadorea</taxon>
        <taxon>Rhabditida</taxon>
        <taxon>Tylenchina</taxon>
        <taxon>Panagrolaimomorpha</taxon>
        <taxon>Strongyloidoidea</taxon>
        <taxon>Strongyloididae</taxon>
        <taxon>Strongyloides</taxon>
    </lineage>
</organism>